<keyword evidence="2" id="KW-1185">Reference proteome</keyword>
<protein>
    <submittedName>
        <fullName evidence="1">Uncharacterized protein</fullName>
    </submittedName>
</protein>
<dbReference type="HOGENOM" id="CLU_1806685_0_0_1"/>
<comment type="caution">
    <text evidence="1">The sequence shown here is derived from an EMBL/GenBank/DDBJ whole genome shotgun (WGS) entry which is preliminary data.</text>
</comment>
<gene>
    <name evidence="1" type="ORF">Moror_6235</name>
</gene>
<proteinExistence type="predicted"/>
<dbReference type="Proteomes" id="UP000017559">
    <property type="component" value="Unassembled WGS sequence"/>
</dbReference>
<name>V2XYF0_MONRO</name>
<organism evidence="1 2">
    <name type="scientific">Moniliophthora roreri (strain MCA 2997)</name>
    <name type="common">Cocoa frosty pod rot fungus</name>
    <name type="synonym">Crinipellis roreri</name>
    <dbReference type="NCBI Taxonomy" id="1381753"/>
    <lineage>
        <taxon>Eukaryota</taxon>
        <taxon>Fungi</taxon>
        <taxon>Dikarya</taxon>
        <taxon>Basidiomycota</taxon>
        <taxon>Agaricomycotina</taxon>
        <taxon>Agaricomycetes</taxon>
        <taxon>Agaricomycetidae</taxon>
        <taxon>Agaricales</taxon>
        <taxon>Marasmiineae</taxon>
        <taxon>Marasmiaceae</taxon>
        <taxon>Moniliophthora</taxon>
    </lineage>
</organism>
<dbReference type="KEGG" id="mrr:Moror_6235"/>
<sequence length="143" mass="16679">MIRLHKQRDRRVARIFELEDHVVSNIPDFHAFDQVYRDLSMPLPFTIDISQSDEVSHKVLRAVMVLAETVSADGPAWLKWMKWIWPATFCKLSQLLECYVHSDAGVPNTRLRHRPLREADLFFVLSPRVAPEGRQIMLRTTKA</sequence>
<accession>V2XYF0</accession>
<dbReference type="AlphaFoldDB" id="V2XYF0"/>
<reference evidence="1 2" key="1">
    <citation type="journal article" date="2014" name="BMC Genomics">
        <title>Genome and secretome analysis of the hemibiotrophic fungal pathogen, Moniliophthora roreri, which causes frosty pod rot disease of cacao: mechanisms of the biotrophic and necrotrophic phases.</title>
        <authorList>
            <person name="Meinhardt L.W."/>
            <person name="Costa G.G.L."/>
            <person name="Thomazella D.P.T."/>
            <person name="Teixeira P.J.P.L."/>
            <person name="Carazzolle M.F."/>
            <person name="Schuster S.C."/>
            <person name="Carlson J.E."/>
            <person name="Guiltinan M.J."/>
            <person name="Mieczkowski P."/>
            <person name="Farmer A."/>
            <person name="Ramaraj T."/>
            <person name="Crozier J."/>
            <person name="Davis R.E."/>
            <person name="Shao J."/>
            <person name="Melnick R.L."/>
            <person name="Pereira G.A.G."/>
            <person name="Bailey B.A."/>
        </authorList>
    </citation>
    <scope>NUCLEOTIDE SEQUENCE [LARGE SCALE GENOMIC DNA]</scope>
    <source>
        <strain evidence="1 2">MCA 2997</strain>
    </source>
</reference>
<evidence type="ECO:0000313" key="2">
    <source>
        <dbReference type="Proteomes" id="UP000017559"/>
    </source>
</evidence>
<dbReference type="EMBL" id="AWSO01001298">
    <property type="protein sequence ID" value="ESK84434.1"/>
    <property type="molecule type" value="Genomic_DNA"/>
</dbReference>
<evidence type="ECO:0000313" key="1">
    <source>
        <dbReference type="EMBL" id="ESK84434.1"/>
    </source>
</evidence>